<dbReference type="InterPro" id="IPR036515">
    <property type="entry name" value="Transposase_17_sf"/>
</dbReference>
<name>A0ABR8ETN4_NOSLI</name>
<dbReference type="InterPro" id="IPR052715">
    <property type="entry name" value="RAYT_transposase"/>
</dbReference>
<dbReference type="EMBL" id="JACJTE010000003">
    <property type="protein sequence ID" value="MBD2559991.1"/>
    <property type="molecule type" value="Genomic_DNA"/>
</dbReference>
<organism evidence="2 3">
    <name type="scientific">Nostoc linckia FACHB-391</name>
    <dbReference type="NCBI Taxonomy" id="2692906"/>
    <lineage>
        <taxon>Bacteria</taxon>
        <taxon>Bacillati</taxon>
        <taxon>Cyanobacteriota</taxon>
        <taxon>Cyanophyceae</taxon>
        <taxon>Nostocales</taxon>
        <taxon>Nostocaceae</taxon>
        <taxon>Nostoc</taxon>
    </lineage>
</organism>
<evidence type="ECO:0000313" key="2">
    <source>
        <dbReference type="EMBL" id="MBD2559991.1"/>
    </source>
</evidence>
<sequence length="183" mass="22207">MTNYRRIRIEGGTYFFTQVTHQRQPWLCTDIARPLLRSAFLKVRKKYPFVIDAIVLLPDHIHCIWTLPPNDSDYATRWRLIKSDVTKQGASKLQLLANRSESRQKRRESNLWQRRFWEHWIRDDADFARHCDYIHYNPVQHGLCQRVIDWKFSSFHRYVAQGIYSVDWGMKEELMPLLEVWDR</sequence>
<accession>A0ABR8ETN4</accession>
<dbReference type="PANTHER" id="PTHR36966:SF1">
    <property type="entry name" value="REP-ASSOCIATED TYROSINE TRANSPOSASE"/>
    <property type="match status" value="1"/>
</dbReference>
<feature type="domain" description="Transposase IS200-like" evidence="1">
    <location>
        <begin position="9"/>
        <end position="137"/>
    </location>
</feature>
<comment type="caution">
    <text evidence="2">The sequence shown here is derived from an EMBL/GenBank/DDBJ whole genome shotgun (WGS) entry which is preliminary data.</text>
</comment>
<dbReference type="Proteomes" id="UP000604661">
    <property type="component" value="Unassembled WGS sequence"/>
</dbReference>
<dbReference type="SMART" id="SM01321">
    <property type="entry name" value="Y1_Tnp"/>
    <property type="match status" value="1"/>
</dbReference>
<dbReference type="RefSeq" id="WP_190890218.1">
    <property type="nucleotide sequence ID" value="NZ_JACJTE010000003.1"/>
</dbReference>
<proteinExistence type="predicted"/>
<reference evidence="2 3" key="1">
    <citation type="journal article" date="2020" name="ISME J.">
        <title>Comparative genomics reveals insights into cyanobacterial evolution and habitat adaptation.</title>
        <authorList>
            <person name="Chen M.Y."/>
            <person name="Teng W.K."/>
            <person name="Zhao L."/>
            <person name="Hu C.X."/>
            <person name="Zhou Y.K."/>
            <person name="Han B.P."/>
            <person name="Song L.R."/>
            <person name="Shu W.S."/>
        </authorList>
    </citation>
    <scope>NUCLEOTIDE SEQUENCE [LARGE SCALE GENOMIC DNA]</scope>
    <source>
        <strain evidence="2 3">FACHB-391</strain>
    </source>
</reference>
<gene>
    <name evidence="2" type="ORF">H6G95_05015</name>
</gene>
<dbReference type="SUPFAM" id="SSF143422">
    <property type="entry name" value="Transposase IS200-like"/>
    <property type="match status" value="1"/>
</dbReference>
<keyword evidence="3" id="KW-1185">Reference proteome</keyword>
<evidence type="ECO:0000259" key="1">
    <source>
        <dbReference type="SMART" id="SM01321"/>
    </source>
</evidence>
<dbReference type="InterPro" id="IPR002686">
    <property type="entry name" value="Transposase_17"/>
</dbReference>
<protein>
    <submittedName>
        <fullName evidence="2">Transposase</fullName>
    </submittedName>
</protein>
<evidence type="ECO:0000313" key="3">
    <source>
        <dbReference type="Proteomes" id="UP000604661"/>
    </source>
</evidence>
<dbReference type="Pfam" id="PF01797">
    <property type="entry name" value="Y1_Tnp"/>
    <property type="match status" value="1"/>
</dbReference>
<dbReference type="NCBIfam" id="NF047646">
    <property type="entry name" value="REP_Tyr_transpos"/>
    <property type="match status" value="1"/>
</dbReference>
<dbReference type="Gene3D" id="3.30.70.1290">
    <property type="entry name" value="Transposase IS200-like"/>
    <property type="match status" value="1"/>
</dbReference>
<dbReference type="PANTHER" id="PTHR36966">
    <property type="entry name" value="REP-ASSOCIATED TYROSINE TRANSPOSASE"/>
    <property type="match status" value="1"/>
</dbReference>